<dbReference type="AlphaFoldDB" id="A0A382SNQ3"/>
<dbReference type="EMBL" id="UINC01130408">
    <property type="protein sequence ID" value="SVD11456.1"/>
    <property type="molecule type" value="Genomic_DNA"/>
</dbReference>
<sequence length="298" mass="34426">EELLKKEGLTFQKIIKKASRPTLTSESINESAVSFWQDMFRPGPIPKKYITQLIKKRGELPSKSHIKAIYRSNGNPSSRDLAKTWKDLTKEKYVRAASGMWRWNKDFTGWESVTEGVKAQKAYNNIHKARNEFIERYSKLRKQLNTLKTESPNNEILRLEKQLYKFETAFIEQSSKLLGSVSKIAKSNLTEEWRPYKPILEKIIKIKKDPHKGVKNTAKGKRFNPLLLKGEDKIKALVWSGANPHGKGSYELKGNKLNVIGLNPRDKGFYVSHFTKNTGIRRGNLYYDGVHWQGKKNF</sequence>
<proteinExistence type="predicted"/>
<accession>A0A382SNQ3</accession>
<name>A0A382SNQ3_9ZZZZ</name>
<protein>
    <submittedName>
        <fullName evidence="1">Uncharacterized protein</fullName>
    </submittedName>
</protein>
<feature type="non-terminal residue" evidence="1">
    <location>
        <position position="1"/>
    </location>
</feature>
<gene>
    <name evidence="1" type="ORF">METZ01_LOCUS364310</name>
</gene>
<reference evidence="1" key="1">
    <citation type="submission" date="2018-05" db="EMBL/GenBank/DDBJ databases">
        <authorList>
            <person name="Lanie J.A."/>
            <person name="Ng W.-L."/>
            <person name="Kazmierczak K.M."/>
            <person name="Andrzejewski T.M."/>
            <person name="Davidsen T.M."/>
            <person name="Wayne K.J."/>
            <person name="Tettelin H."/>
            <person name="Glass J.I."/>
            <person name="Rusch D."/>
            <person name="Podicherti R."/>
            <person name="Tsui H.-C.T."/>
            <person name="Winkler M.E."/>
        </authorList>
    </citation>
    <scope>NUCLEOTIDE SEQUENCE</scope>
</reference>
<evidence type="ECO:0000313" key="1">
    <source>
        <dbReference type="EMBL" id="SVD11456.1"/>
    </source>
</evidence>
<organism evidence="1">
    <name type="scientific">marine metagenome</name>
    <dbReference type="NCBI Taxonomy" id="408172"/>
    <lineage>
        <taxon>unclassified sequences</taxon>
        <taxon>metagenomes</taxon>
        <taxon>ecological metagenomes</taxon>
    </lineage>
</organism>